<evidence type="ECO:0000256" key="1">
    <source>
        <dbReference type="ARBA" id="ARBA00022722"/>
    </source>
</evidence>
<keyword evidence="9 10" id="KW-0234">DNA repair</keyword>
<dbReference type="GO" id="GO:0003678">
    <property type="term" value="F:DNA helicase activity"/>
    <property type="evidence" value="ECO:0007669"/>
    <property type="project" value="UniProtKB-UniRule"/>
</dbReference>
<keyword evidence="8 10" id="KW-0238">DNA-binding</keyword>
<keyword evidence="2 10" id="KW-0547">Nucleotide-binding</keyword>
<feature type="domain" description="RecC C-terminal" evidence="11">
    <location>
        <begin position="889"/>
        <end position="1133"/>
    </location>
</feature>
<comment type="function">
    <text evidence="10">A helicase/nuclease that prepares dsDNA breaks (DSB) for recombinational DNA repair. Binds to DSBs and unwinds DNA via a highly rapid and processive ATP-dependent bidirectional helicase activity. Unwinds dsDNA until it encounters a Chi (crossover hotspot instigator) sequence from the 3' direction. Cuts ssDNA a few nucleotides 3' to the Chi site. The properties and activities of the enzyme are changed at Chi. The Chi-altered holoenzyme produces a long 3'-ssDNA overhang and facilitates RecA-binding to the ssDNA for homologous DNA recombination and repair. Holoenzyme degrades any linearized DNA that is unable to undergo homologous recombination. In the holoenzyme this subunit recognizes the wild-type Chi sequence, and when added to isolated RecB increases its ATP-dependent helicase processivity.</text>
</comment>
<keyword evidence="1 10" id="KW-0540">Nuclease</keyword>
<dbReference type="SUPFAM" id="SSF52540">
    <property type="entry name" value="P-loop containing nucleoside triphosphate hydrolases"/>
    <property type="match status" value="2"/>
</dbReference>
<dbReference type="Gene3D" id="1.10.10.990">
    <property type="match status" value="1"/>
</dbReference>
<dbReference type="EMBL" id="WNKT01000016">
    <property type="protein sequence ID" value="MTW21311.1"/>
    <property type="molecule type" value="Genomic_DNA"/>
</dbReference>
<name>A0A6N8ECL5_9GAMM</name>
<comment type="subunit">
    <text evidence="10">Heterotrimer of RecB, RecC and RecD. All subunits contribute to DNA-binding.</text>
</comment>
<keyword evidence="13" id="KW-1185">Reference proteome</keyword>
<evidence type="ECO:0000256" key="6">
    <source>
        <dbReference type="ARBA" id="ARBA00022839"/>
    </source>
</evidence>
<proteinExistence type="inferred from homology"/>
<dbReference type="GO" id="GO:0003677">
    <property type="term" value="F:DNA binding"/>
    <property type="evidence" value="ECO:0007669"/>
    <property type="project" value="UniProtKB-UniRule"/>
</dbReference>
<gene>
    <name evidence="10 12" type="primary">recC</name>
    <name evidence="12" type="ORF">GJ668_09375</name>
</gene>
<evidence type="ECO:0000256" key="2">
    <source>
        <dbReference type="ARBA" id="ARBA00022741"/>
    </source>
</evidence>
<dbReference type="SUPFAM" id="SSF52980">
    <property type="entry name" value="Restriction endonuclease-like"/>
    <property type="match status" value="1"/>
</dbReference>
<dbReference type="Gene3D" id="3.40.50.10930">
    <property type="match status" value="1"/>
</dbReference>
<comment type="similarity">
    <text evidence="10">Belongs to the RecC family.</text>
</comment>
<dbReference type="PANTHER" id="PTHR30591">
    <property type="entry name" value="RECBCD ENZYME SUBUNIT RECC"/>
    <property type="match status" value="1"/>
</dbReference>
<accession>A0A6N8ECL5</accession>
<evidence type="ECO:0000256" key="10">
    <source>
        <dbReference type="HAMAP-Rule" id="MF_01486"/>
    </source>
</evidence>
<dbReference type="GO" id="GO:0000724">
    <property type="term" value="P:double-strand break repair via homologous recombination"/>
    <property type="evidence" value="ECO:0007669"/>
    <property type="project" value="UniProtKB-UniRule"/>
</dbReference>
<evidence type="ECO:0000256" key="5">
    <source>
        <dbReference type="ARBA" id="ARBA00022806"/>
    </source>
</evidence>
<sequence length="1201" mass="135612">MHLEDPHPPTDWPTGFMLIQGNRLEELRALLVAWMQRHPLAPLENETILVQSNGIAQWLKLALAATPARNEHDAITGGQGIAAALDVMLPARFIWRLYRAVLGDLPETSPFDKAPLTWRLYRLLERLTGEVPLQASDTQFEALAPLRGFLAVDGADAAPRRRYQLAERLADLLDQYQVYRANWLEAWSENRDILIRSNGKQQPVPEGQAWQPVLWRALQADVNAEFGPDDPALRHASRAKVHQIFLERVRGAGADQTRMPVAALQAAELPRRVIVFGISSLPRQMLEVLEAIAPVSQVILFVLNPSRHYWGDLIEGRDLFRRPYRRHAARKVPEDLDERDFHLHGHPLLAAWGKQGRDYIRLLDEHDERRRYEAHFQGLVPGVEGIDLFASPGTDCLLHQLQDDILELRPLKERQDKKTAINPERDRSLEFIVAHSPQREIEILHDRLLDEFERSAHSTHPLQPREVLVMVPDIAVHAPHIQAVFGRFDPDDRRYIPFQVTDQGQRHRNPLVIGLEHLLNLPRARFAVSELLDLLDIPALRTRLDLDESDLPQLRSWIAGANVRWGLDAAQRASLGLPEGLEQNTWHFGLRRLLLGFASGGAGPWRDIEPHDEIGGLEAARLGPLACLLERLEDYWQRLTEPRPPAGWVALVGELLDDFFAESSESDGVTLARILLELDAWADDCVQGGLGAEPIALDIFREAFLARLDQPSLTQRFLAGAVNFATLMPMRAIPFRQIWLLGMNDGDYPRRRVPADFDLMAGDYRPGDRSRREDDRYLFLEALLSAREKLVVGWVGRGIRDNSERPPSVLVGQLRDHLAAGWRRPDGDGAGLLAALTSVHPLQPFGRGYFEPGRAKTLFTYAREWRAVHDGAGATEVSAERLAPWLPETPVDLDQLQGFLRDPIMALFDQRLRIKAPGEVVAPPDVETFALDGLGDWQIKDELISRTFEPGLDRPALEQRLQAGIARFQAQGRLPDGSLGERLGQTVIAYLPVLHTAWDAALSEWPRRLDRPIPVMVEVNVPAGRLVLEDVLSDLREGDDGRGQIILQTSGLTKDKHYQWRNTLRAWVRHLAAQLDGEPVTTRLLTPSGDARLEPVPVDEARERLESLLVVWWEGMQRPLPVALNAGMAWLDKDGPETLEDGTVPEELKAWNAALQAFDLDHTYNAYVGRCYDSFEALWSGGEFARWAHRLYGGLRKTISR</sequence>
<dbReference type="GO" id="GO:0005524">
    <property type="term" value="F:ATP binding"/>
    <property type="evidence" value="ECO:0007669"/>
    <property type="project" value="UniProtKB-UniRule"/>
</dbReference>
<dbReference type="InterPro" id="IPR006697">
    <property type="entry name" value="RecC"/>
</dbReference>
<dbReference type="GO" id="GO:0009338">
    <property type="term" value="C:exodeoxyribonuclease V complex"/>
    <property type="evidence" value="ECO:0007669"/>
    <property type="project" value="InterPro"/>
</dbReference>
<dbReference type="Pfam" id="PF17946">
    <property type="entry name" value="RecC_C"/>
    <property type="match status" value="1"/>
</dbReference>
<comment type="miscellaneous">
    <text evidence="10">In the RecBCD complex, RecB has a slow 3'-5' helicase, an exonuclease activity and loads RecA onto ssDNA, RecD has a fast 5'-3' helicase activity, while RecC stimulates the ATPase and processivity of the RecB helicase and contributes to recognition of the Chi site.</text>
</comment>
<keyword evidence="6 10" id="KW-0269">Exonuclease</keyword>
<dbReference type="InterPro" id="IPR013986">
    <property type="entry name" value="DExx_box_DNA_helicase_dom_sf"/>
</dbReference>
<dbReference type="InterPro" id="IPR041500">
    <property type="entry name" value="RecC_C"/>
</dbReference>
<dbReference type="Gene3D" id="3.40.50.300">
    <property type="entry name" value="P-loop containing nucleotide triphosphate hydrolases"/>
    <property type="match status" value="2"/>
</dbReference>
<dbReference type="InterPro" id="IPR011335">
    <property type="entry name" value="Restrct_endonuc-II-like"/>
</dbReference>
<keyword evidence="5 10" id="KW-0347">Helicase</keyword>
<reference evidence="12 13" key="1">
    <citation type="submission" date="2019-11" db="EMBL/GenBank/DDBJ databases">
        <title>Whole-genome sequence of the anaerobic purple sulfur bacterium Allochromatium palmeri DSM 15591.</title>
        <authorList>
            <person name="Kyndt J.A."/>
            <person name="Meyer T.E."/>
        </authorList>
    </citation>
    <scope>NUCLEOTIDE SEQUENCE [LARGE SCALE GENOMIC DNA]</scope>
    <source>
        <strain evidence="12 13">DSM 15591</strain>
    </source>
</reference>
<dbReference type="NCBIfam" id="TIGR01450">
    <property type="entry name" value="recC"/>
    <property type="match status" value="1"/>
</dbReference>
<evidence type="ECO:0000256" key="7">
    <source>
        <dbReference type="ARBA" id="ARBA00022840"/>
    </source>
</evidence>
<dbReference type="Proteomes" id="UP000434044">
    <property type="component" value="Unassembled WGS sequence"/>
</dbReference>
<dbReference type="PANTHER" id="PTHR30591:SF1">
    <property type="entry name" value="RECBCD ENZYME SUBUNIT RECC"/>
    <property type="match status" value="1"/>
</dbReference>
<evidence type="ECO:0000256" key="9">
    <source>
        <dbReference type="ARBA" id="ARBA00023204"/>
    </source>
</evidence>
<dbReference type="OrthoDB" id="9762834at2"/>
<keyword evidence="4 10" id="KW-0378">Hydrolase</keyword>
<dbReference type="RefSeq" id="WP_155449893.1">
    <property type="nucleotide sequence ID" value="NZ_WNKT01000016.1"/>
</dbReference>
<dbReference type="AlphaFoldDB" id="A0A6N8ECL5"/>
<evidence type="ECO:0000313" key="13">
    <source>
        <dbReference type="Proteomes" id="UP000434044"/>
    </source>
</evidence>
<dbReference type="Pfam" id="PF04257">
    <property type="entry name" value="Exonuc_V_gamma"/>
    <property type="match status" value="1"/>
</dbReference>
<dbReference type="Gene3D" id="1.10.10.160">
    <property type="match status" value="1"/>
</dbReference>
<protein>
    <recommendedName>
        <fullName evidence="10">RecBCD enzyme subunit RecC</fullName>
    </recommendedName>
    <alternativeName>
        <fullName evidence="10">Exonuclease V subunit RecC</fullName>
        <shortName evidence="10">ExoV subunit RecC</shortName>
    </alternativeName>
    <alternativeName>
        <fullName evidence="10">Helicase/nuclease RecBCD subunit RecC</fullName>
    </alternativeName>
</protein>
<evidence type="ECO:0000313" key="12">
    <source>
        <dbReference type="EMBL" id="MTW21311.1"/>
    </source>
</evidence>
<comment type="caution">
    <text evidence="12">The sequence shown here is derived from an EMBL/GenBank/DDBJ whole genome shotgun (WGS) entry which is preliminary data.</text>
</comment>
<dbReference type="GO" id="GO:0008854">
    <property type="term" value="F:exodeoxyribonuclease V activity"/>
    <property type="evidence" value="ECO:0007669"/>
    <property type="project" value="InterPro"/>
</dbReference>
<keyword evidence="7 10" id="KW-0067">ATP-binding</keyword>
<dbReference type="HAMAP" id="MF_01486">
    <property type="entry name" value="RecC"/>
    <property type="match status" value="1"/>
</dbReference>
<evidence type="ECO:0000256" key="4">
    <source>
        <dbReference type="ARBA" id="ARBA00022801"/>
    </source>
</evidence>
<keyword evidence="3 10" id="KW-0227">DNA damage</keyword>
<evidence type="ECO:0000256" key="8">
    <source>
        <dbReference type="ARBA" id="ARBA00023125"/>
    </source>
</evidence>
<evidence type="ECO:0000259" key="11">
    <source>
        <dbReference type="Pfam" id="PF17946"/>
    </source>
</evidence>
<dbReference type="PIRSF" id="PIRSF000980">
    <property type="entry name" value="RecC"/>
    <property type="match status" value="1"/>
</dbReference>
<evidence type="ECO:0000256" key="3">
    <source>
        <dbReference type="ARBA" id="ARBA00022763"/>
    </source>
</evidence>
<dbReference type="InterPro" id="IPR027417">
    <property type="entry name" value="P-loop_NTPase"/>
</dbReference>
<organism evidence="12 13">
    <name type="scientific">Allochromatium palmeri</name>
    <dbReference type="NCBI Taxonomy" id="231048"/>
    <lineage>
        <taxon>Bacteria</taxon>
        <taxon>Pseudomonadati</taxon>
        <taxon>Pseudomonadota</taxon>
        <taxon>Gammaproteobacteria</taxon>
        <taxon>Chromatiales</taxon>
        <taxon>Chromatiaceae</taxon>
        <taxon>Allochromatium</taxon>
    </lineage>
</organism>